<name>A0ABS0KDG9_PSENT</name>
<dbReference type="RefSeq" id="WP_031688222.1">
    <property type="nucleotide sequence ID" value="NZ_JADTFC010000002.1"/>
</dbReference>
<reference evidence="1 2" key="1">
    <citation type="submission" date="2020-11" db="EMBL/GenBank/DDBJ databases">
        <title>Enhanced detection system for hospital associated transmission using whole genome sequencing surveillance.</title>
        <authorList>
            <person name="Harrison L.H."/>
            <person name="Van Tyne D."/>
            <person name="Marsh J.W."/>
            <person name="Griffith M.P."/>
            <person name="Snyder D.J."/>
            <person name="Cooper V.S."/>
            <person name="Mustapha M."/>
        </authorList>
    </citation>
    <scope>NUCLEOTIDE SEQUENCE [LARGE SCALE GENOMIC DNA]</scope>
    <source>
        <strain evidence="1 2">PSA00705</strain>
    </source>
</reference>
<organism evidence="1 2">
    <name type="scientific">Pseudomonas nitroreducens</name>
    <dbReference type="NCBI Taxonomy" id="46680"/>
    <lineage>
        <taxon>Bacteria</taxon>
        <taxon>Pseudomonadati</taxon>
        <taxon>Pseudomonadota</taxon>
        <taxon>Gammaproteobacteria</taxon>
        <taxon>Pseudomonadales</taxon>
        <taxon>Pseudomonadaceae</taxon>
        <taxon>Pseudomonas</taxon>
    </lineage>
</organism>
<accession>A0ABS0KDG9</accession>
<proteinExistence type="predicted"/>
<dbReference type="Proteomes" id="UP000608450">
    <property type="component" value="Unassembled WGS sequence"/>
</dbReference>
<gene>
    <name evidence="1" type="ORF">I5I61_01530</name>
</gene>
<sequence>MGHVRLGVLPRTKAWKEVVGLIAAGADVSQVANATITAAEKAFTFVMDDKGYTEAVWLMTQLAIAAKKDDPYAHLRSVGISLPDDATLSDVTVGISDALDRVVDSSYRRSDLAEISGRALISAVADALQPHLNGLFPNDKDTMRAALSNLGKQKEFGDLSRSFFDRLTNESLQYFLSKTLSTQVGEGMRFATMNQKSQFDHALDTHTREASLIVRDYSSDWFSKHRYEEGGDISRKSSDGFAGYALKKMKDELQAGARTSAN</sequence>
<evidence type="ECO:0000313" key="2">
    <source>
        <dbReference type="Proteomes" id="UP000608450"/>
    </source>
</evidence>
<dbReference type="EMBL" id="JADTFC010000002">
    <property type="protein sequence ID" value="MBG6286114.1"/>
    <property type="molecule type" value="Genomic_DNA"/>
</dbReference>
<protein>
    <submittedName>
        <fullName evidence="1">Uncharacterized protein</fullName>
    </submittedName>
</protein>
<comment type="caution">
    <text evidence="1">The sequence shown here is derived from an EMBL/GenBank/DDBJ whole genome shotgun (WGS) entry which is preliminary data.</text>
</comment>
<evidence type="ECO:0000313" key="1">
    <source>
        <dbReference type="EMBL" id="MBG6286114.1"/>
    </source>
</evidence>
<keyword evidence="2" id="KW-1185">Reference proteome</keyword>